<evidence type="ECO:0000313" key="9">
    <source>
        <dbReference type="EMBL" id="KAF1959768.1"/>
    </source>
</evidence>
<evidence type="ECO:0000256" key="2">
    <source>
        <dbReference type="ARBA" id="ARBA00008335"/>
    </source>
</evidence>
<proteinExistence type="inferred from homology"/>
<evidence type="ECO:0000256" key="6">
    <source>
        <dbReference type="SAM" id="MobiDB-lite"/>
    </source>
</evidence>
<feature type="compositionally biased region" description="Acidic residues" evidence="6">
    <location>
        <begin position="86"/>
        <end position="99"/>
    </location>
</feature>
<evidence type="ECO:0000256" key="7">
    <source>
        <dbReference type="SAM" id="Phobius"/>
    </source>
</evidence>
<evidence type="ECO:0000313" key="10">
    <source>
        <dbReference type="Proteomes" id="UP000800035"/>
    </source>
</evidence>
<dbReference type="EMBL" id="ML976984">
    <property type="protein sequence ID" value="KAF1959768.1"/>
    <property type="molecule type" value="Genomic_DNA"/>
</dbReference>
<dbReference type="GO" id="GO:0022857">
    <property type="term" value="F:transmembrane transporter activity"/>
    <property type="evidence" value="ECO:0007669"/>
    <property type="project" value="InterPro"/>
</dbReference>
<dbReference type="AlphaFoldDB" id="A0A6A5U4Z5"/>
<feature type="transmembrane region" description="Helical" evidence="7">
    <location>
        <begin position="240"/>
        <end position="259"/>
    </location>
</feature>
<dbReference type="OrthoDB" id="5296287at2759"/>
<organism evidence="9 10">
    <name type="scientific">Byssothecium circinans</name>
    <dbReference type="NCBI Taxonomy" id="147558"/>
    <lineage>
        <taxon>Eukaryota</taxon>
        <taxon>Fungi</taxon>
        <taxon>Dikarya</taxon>
        <taxon>Ascomycota</taxon>
        <taxon>Pezizomycotina</taxon>
        <taxon>Dothideomycetes</taxon>
        <taxon>Pleosporomycetidae</taxon>
        <taxon>Pleosporales</taxon>
        <taxon>Massarineae</taxon>
        <taxon>Massarinaceae</taxon>
        <taxon>Byssothecium</taxon>
    </lineage>
</organism>
<comment type="subcellular location">
    <subcellularLocation>
        <location evidence="1">Membrane</location>
        <topology evidence="1">Multi-pass membrane protein</topology>
    </subcellularLocation>
</comment>
<feature type="transmembrane region" description="Helical" evidence="7">
    <location>
        <begin position="386"/>
        <end position="405"/>
    </location>
</feature>
<accession>A0A6A5U4Z5</accession>
<dbReference type="GO" id="GO:0016020">
    <property type="term" value="C:membrane"/>
    <property type="evidence" value="ECO:0007669"/>
    <property type="project" value="UniProtKB-SubCell"/>
</dbReference>
<feature type="region of interest" description="Disordered" evidence="6">
    <location>
        <begin position="51"/>
        <end position="106"/>
    </location>
</feature>
<feature type="transmembrane region" description="Helical" evidence="7">
    <location>
        <begin position="116"/>
        <end position="139"/>
    </location>
</feature>
<dbReference type="Gene3D" id="1.20.1250.20">
    <property type="entry name" value="MFS general substrate transporter like domains"/>
    <property type="match status" value="1"/>
</dbReference>
<feature type="compositionally biased region" description="Basic and acidic residues" evidence="6">
    <location>
        <begin position="1"/>
        <end position="11"/>
    </location>
</feature>
<sequence>MDHLYAYRDQGRLSAPCVDAETAASDHSRSSTPSRIRKEVLDLYDKAISSFYTGGESPRKPQSPRTERQAETPIEEANVEGALPNQEEETEDSIVDWDGESDRANPRKWPAWKKSLNVGIITLTVFVVSFASTVLIPAIPNITKDFSFDSYLTPFIVSAYLLGYALGPLLLFPLSEIYGRAPMYHLCNLMFIGANCWCASTFSLRALAGARFLAGCGGSTAIALAPSSIADMFPQDKRGIPLTIIGVAFSLGSALSPMAATHVNEKWGWRWVFWGTAIIGAFCTIVASFSLKETHESVLLRRKAIKLRLITHNQRLRSRPEVISQLSPSQRFVRSMKLPLFMLRSPPIFFTSYISAVNYGFMYILYITTPVTFSLKYQWSGTKFGYVYVGIAVGSLVGILLGGVLSNAIVKARMKRGYEKAEIRLLPMIAFWPLVGMGLIFHAWTASKAVHWIWPLVGSGIFAAGASGTQFFCISYILGSYTTYGTSGVGASILIHSIIGGVLPLFSVKLYYRFGVGWSFTLLGLIDVVFFPLPYIFYRLGERMRGSFDRSLARSVG</sequence>
<evidence type="ECO:0000256" key="3">
    <source>
        <dbReference type="ARBA" id="ARBA00022692"/>
    </source>
</evidence>
<dbReference type="InterPro" id="IPR011701">
    <property type="entry name" value="MFS"/>
</dbReference>
<keyword evidence="4 7" id="KW-1133">Transmembrane helix</keyword>
<feature type="transmembrane region" description="Helical" evidence="7">
    <location>
        <begin position="341"/>
        <end position="366"/>
    </location>
</feature>
<comment type="similarity">
    <text evidence="2">Belongs to the major facilitator superfamily.</text>
</comment>
<evidence type="ECO:0000259" key="8">
    <source>
        <dbReference type="PROSITE" id="PS50850"/>
    </source>
</evidence>
<gene>
    <name evidence="9" type="ORF">CC80DRAFT_466897</name>
</gene>
<dbReference type="InterPro" id="IPR020846">
    <property type="entry name" value="MFS_dom"/>
</dbReference>
<feature type="transmembrane region" description="Helical" evidence="7">
    <location>
        <begin position="271"/>
        <end position="291"/>
    </location>
</feature>
<dbReference type="Pfam" id="PF07690">
    <property type="entry name" value="MFS_1"/>
    <property type="match status" value="1"/>
</dbReference>
<feature type="domain" description="Major facilitator superfamily (MFS) profile" evidence="8">
    <location>
        <begin position="117"/>
        <end position="542"/>
    </location>
</feature>
<evidence type="ECO:0000256" key="4">
    <source>
        <dbReference type="ARBA" id="ARBA00022989"/>
    </source>
</evidence>
<dbReference type="InterPro" id="IPR036259">
    <property type="entry name" value="MFS_trans_sf"/>
</dbReference>
<dbReference type="PANTHER" id="PTHR23502:SF68">
    <property type="entry name" value="MULTIDRUG TRANSPORTER, PUTATIVE (AFU_ORTHOLOGUE AFUA_3G01120)-RELATED"/>
    <property type="match status" value="1"/>
</dbReference>
<keyword evidence="3 7" id="KW-0812">Transmembrane</keyword>
<keyword evidence="10" id="KW-1185">Reference proteome</keyword>
<feature type="region of interest" description="Disordered" evidence="6">
    <location>
        <begin position="1"/>
        <end position="36"/>
    </location>
</feature>
<name>A0A6A5U4Z5_9PLEO</name>
<evidence type="ECO:0000256" key="1">
    <source>
        <dbReference type="ARBA" id="ARBA00004141"/>
    </source>
</evidence>
<feature type="transmembrane region" description="Helical" evidence="7">
    <location>
        <begin position="518"/>
        <end position="538"/>
    </location>
</feature>
<feature type="transmembrane region" description="Helical" evidence="7">
    <location>
        <begin position="452"/>
        <end position="479"/>
    </location>
</feature>
<reference evidence="9" key="1">
    <citation type="journal article" date="2020" name="Stud. Mycol.">
        <title>101 Dothideomycetes genomes: a test case for predicting lifestyles and emergence of pathogens.</title>
        <authorList>
            <person name="Haridas S."/>
            <person name="Albert R."/>
            <person name="Binder M."/>
            <person name="Bloem J."/>
            <person name="Labutti K."/>
            <person name="Salamov A."/>
            <person name="Andreopoulos B."/>
            <person name="Baker S."/>
            <person name="Barry K."/>
            <person name="Bills G."/>
            <person name="Bluhm B."/>
            <person name="Cannon C."/>
            <person name="Castanera R."/>
            <person name="Culley D."/>
            <person name="Daum C."/>
            <person name="Ezra D."/>
            <person name="Gonzalez J."/>
            <person name="Henrissat B."/>
            <person name="Kuo A."/>
            <person name="Liang C."/>
            <person name="Lipzen A."/>
            <person name="Lutzoni F."/>
            <person name="Magnuson J."/>
            <person name="Mondo S."/>
            <person name="Nolan M."/>
            <person name="Ohm R."/>
            <person name="Pangilinan J."/>
            <person name="Park H.-J."/>
            <person name="Ramirez L."/>
            <person name="Alfaro M."/>
            <person name="Sun H."/>
            <person name="Tritt A."/>
            <person name="Yoshinaga Y."/>
            <person name="Zwiers L.-H."/>
            <person name="Turgeon B."/>
            <person name="Goodwin S."/>
            <person name="Spatafora J."/>
            <person name="Crous P."/>
            <person name="Grigoriev I."/>
        </authorList>
    </citation>
    <scope>NUCLEOTIDE SEQUENCE</scope>
    <source>
        <strain evidence="9">CBS 675.92</strain>
    </source>
</reference>
<dbReference type="Proteomes" id="UP000800035">
    <property type="component" value="Unassembled WGS sequence"/>
</dbReference>
<protein>
    <submittedName>
        <fullName evidence="9">MFS general substrate transporter</fullName>
    </submittedName>
</protein>
<feature type="transmembrane region" description="Helical" evidence="7">
    <location>
        <begin position="425"/>
        <end position="446"/>
    </location>
</feature>
<feature type="transmembrane region" description="Helical" evidence="7">
    <location>
        <begin position="151"/>
        <end position="174"/>
    </location>
</feature>
<evidence type="ECO:0000256" key="5">
    <source>
        <dbReference type="ARBA" id="ARBA00023136"/>
    </source>
</evidence>
<dbReference type="SUPFAM" id="SSF103473">
    <property type="entry name" value="MFS general substrate transporter"/>
    <property type="match status" value="1"/>
</dbReference>
<feature type="transmembrane region" description="Helical" evidence="7">
    <location>
        <begin position="491"/>
        <end position="512"/>
    </location>
</feature>
<dbReference type="PANTHER" id="PTHR23502">
    <property type="entry name" value="MAJOR FACILITATOR SUPERFAMILY"/>
    <property type="match status" value="1"/>
</dbReference>
<keyword evidence="5 7" id="KW-0472">Membrane</keyword>
<dbReference type="PROSITE" id="PS50850">
    <property type="entry name" value="MFS"/>
    <property type="match status" value="1"/>
</dbReference>